<dbReference type="SUPFAM" id="SSF110069">
    <property type="entry name" value="ApaG-like"/>
    <property type="match status" value="1"/>
</dbReference>
<feature type="domain" description="ApaG" evidence="1">
    <location>
        <begin position="1"/>
        <end position="117"/>
    </location>
</feature>
<accession>A0A418VCC5</accession>
<dbReference type="AlphaFoldDB" id="A0A418VCC5"/>
<dbReference type="Pfam" id="PF04379">
    <property type="entry name" value="DUF525"/>
    <property type="match status" value="1"/>
</dbReference>
<dbReference type="PANTHER" id="PTHR14289">
    <property type="entry name" value="F-BOX ONLY PROTEIN 3"/>
    <property type="match status" value="1"/>
</dbReference>
<evidence type="ECO:0000259" key="1">
    <source>
        <dbReference type="PROSITE" id="PS51087"/>
    </source>
</evidence>
<comment type="caution">
    <text evidence="2">The sequence shown here is derived from an EMBL/GenBank/DDBJ whole genome shotgun (WGS) entry which is preliminary data.</text>
</comment>
<protein>
    <submittedName>
        <fullName evidence="2">Co2+/Mg2+ efflux protein ApaG</fullName>
    </submittedName>
</protein>
<dbReference type="GO" id="GO:0070987">
    <property type="term" value="P:error-free translesion synthesis"/>
    <property type="evidence" value="ECO:0007669"/>
    <property type="project" value="TreeGrafter"/>
</dbReference>
<reference evidence="2 3" key="1">
    <citation type="submission" date="2018-09" db="EMBL/GenBank/DDBJ databases">
        <authorList>
            <person name="Zhu H."/>
        </authorList>
    </citation>
    <scope>NUCLEOTIDE SEQUENCE [LARGE SCALE GENOMIC DNA]</scope>
    <source>
        <strain evidence="2 3">K2S05-167</strain>
    </source>
</reference>
<dbReference type="PROSITE" id="PS51087">
    <property type="entry name" value="APAG"/>
    <property type="match status" value="1"/>
</dbReference>
<evidence type="ECO:0000313" key="2">
    <source>
        <dbReference type="EMBL" id="RJF73794.1"/>
    </source>
</evidence>
<evidence type="ECO:0000313" key="3">
    <source>
        <dbReference type="Proteomes" id="UP000286287"/>
    </source>
</evidence>
<dbReference type="NCBIfam" id="NF003967">
    <property type="entry name" value="PRK05461.1"/>
    <property type="match status" value="1"/>
</dbReference>
<dbReference type="Gene3D" id="2.60.40.1470">
    <property type="entry name" value="ApaG domain"/>
    <property type="match status" value="1"/>
</dbReference>
<name>A0A418VCC5_9DEIO</name>
<dbReference type="PANTHER" id="PTHR14289:SF16">
    <property type="entry name" value="POLYMERASE DELTA-INTERACTING PROTEIN 2"/>
    <property type="match status" value="1"/>
</dbReference>
<dbReference type="InterPro" id="IPR036767">
    <property type="entry name" value="ApaG_sf"/>
</dbReference>
<dbReference type="InterPro" id="IPR007474">
    <property type="entry name" value="ApaG_domain"/>
</dbReference>
<sequence length="118" mass="13329">MHVGVTVGFMPEHSSAGQQVFQYQITIENRSGDTWQLLARHWDIQDGNGRLFSVDGEGVIGEQPLLRPGAKYTYDSFVTIEIQPGHMRGYYVMQDAWGERAQVPIPPFHLSLGERVLN</sequence>
<dbReference type="EMBL" id="QYUJ01000014">
    <property type="protein sequence ID" value="RJF73794.1"/>
    <property type="molecule type" value="Genomic_DNA"/>
</dbReference>
<dbReference type="OrthoDB" id="9795226at2"/>
<keyword evidence="3" id="KW-1185">Reference proteome</keyword>
<dbReference type="Proteomes" id="UP000286287">
    <property type="component" value="Unassembled WGS sequence"/>
</dbReference>
<proteinExistence type="predicted"/>
<organism evidence="2 3">
    <name type="scientific">Deinococcus cavernae</name>
    <dbReference type="NCBI Taxonomy" id="2320857"/>
    <lineage>
        <taxon>Bacteria</taxon>
        <taxon>Thermotogati</taxon>
        <taxon>Deinococcota</taxon>
        <taxon>Deinococci</taxon>
        <taxon>Deinococcales</taxon>
        <taxon>Deinococcaceae</taxon>
        <taxon>Deinococcus</taxon>
    </lineage>
</organism>
<gene>
    <name evidence="2" type="primary">apaG</name>
    <name evidence="2" type="ORF">D3875_15170</name>
</gene>